<dbReference type="AlphaFoldDB" id="M3HEZ2"/>
<gene>
    <name evidence="2" type="ORF">G210_3978</name>
</gene>
<comment type="caution">
    <text evidence="2">The sequence shown here is derived from an EMBL/GenBank/DDBJ whole genome shotgun (WGS) entry which is preliminary data.</text>
</comment>
<dbReference type="OrthoDB" id="4024249at2759"/>
<dbReference type="Proteomes" id="UP000011777">
    <property type="component" value="Unassembled WGS sequence"/>
</dbReference>
<sequence>MKFAKIASFAFFALATQAAVITYDTDLGQTKRDIIYSESVTENVSEAELAKRASVSGLISGIITNLPQLFQIISSILKSSGLVKRDDVDNAVGSLIDDLPQILNAVDTALTTVSYNKRTTNDAVSNVISQFPDIISQIVAGVDQTSKNAGDNGVEDIGLTLVSNLPAILSNVIGNVSQTVENAKRDGVEDIVTEVVDQLPSIIAGVSGPILQSAEKFKREEDSSVFVKLAKKGISTGVKTFGVANVANVLSKRSIGSFITNLFTKA</sequence>
<name>M3HEZ2_CANMX</name>
<evidence type="ECO:0000313" key="2">
    <source>
        <dbReference type="EMBL" id="EMG45812.1"/>
    </source>
</evidence>
<keyword evidence="3" id="KW-1185">Reference proteome</keyword>
<dbReference type="STRING" id="1245528.M3HEZ2"/>
<organism evidence="2 3">
    <name type="scientific">Candida maltosa (strain Xu316)</name>
    <name type="common">Yeast</name>
    <dbReference type="NCBI Taxonomy" id="1245528"/>
    <lineage>
        <taxon>Eukaryota</taxon>
        <taxon>Fungi</taxon>
        <taxon>Dikarya</taxon>
        <taxon>Ascomycota</taxon>
        <taxon>Saccharomycotina</taxon>
        <taxon>Pichiomycetes</taxon>
        <taxon>Debaryomycetaceae</taxon>
        <taxon>Candida/Lodderomyces clade</taxon>
        <taxon>Candida</taxon>
    </lineage>
</organism>
<evidence type="ECO:0000256" key="1">
    <source>
        <dbReference type="SAM" id="SignalP"/>
    </source>
</evidence>
<feature type="chain" id="PRO_5004034060" evidence="1">
    <location>
        <begin position="19"/>
        <end position="266"/>
    </location>
</feature>
<dbReference type="HOGENOM" id="CLU_1019397_0_0_1"/>
<dbReference type="OMA" id="HAPEFNM"/>
<protein>
    <submittedName>
        <fullName evidence="2">Cell elongation protein, putative</fullName>
    </submittedName>
</protein>
<keyword evidence="1" id="KW-0732">Signal</keyword>
<proteinExistence type="predicted"/>
<feature type="signal peptide" evidence="1">
    <location>
        <begin position="1"/>
        <end position="18"/>
    </location>
</feature>
<reference evidence="2 3" key="1">
    <citation type="submission" date="2013-02" db="EMBL/GenBank/DDBJ databases">
        <title>Genome sequence of Candida maltosa Xu316, a potential industrial strain for xylitol and ethanol production.</title>
        <authorList>
            <person name="Yu J."/>
            <person name="Wang Q."/>
            <person name="Geng X."/>
            <person name="Bao W."/>
            <person name="He P."/>
            <person name="Cai J."/>
        </authorList>
    </citation>
    <scope>NUCLEOTIDE SEQUENCE [LARGE SCALE GENOMIC DNA]</scope>
    <source>
        <strain evidence="3">Xu316</strain>
    </source>
</reference>
<dbReference type="EMBL" id="AOGT01002318">
    <property type="protein sequence ID" value="EMG45812.1"/>
    <property type="molecule type" value="Genomic_DNA"/>
</dbReference>
<accession>M3HEZ2</accession>
<evidence type="ECO:0000313" key="3">
    <source>
        <dbReference type="Proteomes" id="UP000011777"/>
    </source>
</evidence>